<comment type="caution">
    <text evidence="7">The sequence shown here is derived from an EMBL/GenBank/DDBJ whole genome shotgun (WGS) entry which is preliminary data.</text>
</comment>
<keyword evidence="2" id="KW-1003">Cell membrane</keyword>
<feature type="transmembrane region" description="Helical" evidence="6">
    <location>
        <begin position="78"/>
        <end position="98"/>
    </location>
</feature>
<comment type="subcellular location">
    <subcellularLocation>
        <location evidence="1">Cell membrane</location>
        <topology evidence="1">Multi-pass membrane protein</topology>
    </subcellularLocation>
</comment>
<feature type="transmembrane region" description="Helical" evidence="6">
    <location>
        <begin position="32"/>
        <end position="57"/>
    </location>
</feature>
<gene>
    <name evidence="7" type="ORF">G3R48_09485</name>
</gene>
<dbReference type="InterPro" id="IPR002797">
    <property type="entry name" value="Polysacc_synth"/>
</dbReference>
<protein>
    <submittedName>
        <fullName evidence="7">Oligosaccharide flippase family protein</fullName>
    </submittedName>
</protein>
<dbReference type="EMBL" id="JAAIKR010000008">
    <property type="protein sequence ID" value="MBR9728209.1"/>
    <property type="molecule type" value="Genomic_DNA"/>
</dbReference>
<keyword evidence="5 6" id="KW-0472">Membrane</keyword>
<evidence type="ECO:0000256" key="3">
    <source>
        <dbReference type="ARBA" id="ARBA00022692"/>
    </source>
</evidence>
<feature type="transmembrane region" description="Helical" evidence="6">
    <location>
        <begin position="311"/>
        <end position="330"/>
    </location>
</feature>
<feature type="transmembrane region" description="Helical" evidence="6">
    <location>
        <begin position="371"/>
        <end position="391"/>
    </location>
</feature>
<feature type="transmembrane region" description="Helical" evidence="6">
    <location>
        <begin position="137"/>
        <end position="155"/>
    </location>
</feature>
<feature type="transmembrane region" description="Helical" evidence="6">
    <location>
        <begin position="342"/>
        <end position="364"/>
    </location>
</feature>
<sequence>MLVSICSGLSALSAFGVNIAISRLFGGELFGFYSYIVSFTALTSVISCFGFNQFILLRLPKIDLAEKGHWLSNVTRTFYITLAITSVIIVFYLSYIGFSFYLSIFIVLINTAVSISLIRISILISEGDAVFANAIEKLIRSIFFLLSLILFYSTIGSDLSYYLLCIVLLTSYVFVSFFSNKKINKNSKIYKVSIGGVVEKKDLHVTIKLFSILLIVTLITNVDVIILERISDMKTVAYYSSAQKVSMLSSIVLLSVNNVVFPILVKSTGNRVPIINNLATLIGFVSSLMFLLIVFYFGDLILGLFGEDYKHYNNLALLITFGYFLSSIFGQTLTMMKIKEEFLPLFIYLIIGLTIKLGFIYFYYENLGLEAIAYSTILCVLTWNFLCFLHLNKKYKLNTTIFSSLVRCTK</sequence>
<evidence type="ECO:0000256" key="6">
    <source>
        <dbReference type="SAM" id="Phobius"/>
    </source>
</evidence>
<evidence type="ECO:0000313" key="7">
    <source>
        <dbReference type="EMBL" id="MBR9728209.1"/>
    </source>
</evidence>
<keyword evidence="8" id="KW-1185">Reference proteome</keyword>
<evidence type="ECO:0000256" key="2">
    <source>
        <dbReference type="ARBA" id="ARBA00022475"/>
    </source>
</evidence>
<dbReference type="PANTHER" id="PTHR30250:SF11">
    <property type="entry name" value="O-ANTIGEN TRANSPORTER-RELATED"/>
    <property type="match status" value="1"/>
</dbReference>
<evidence type="ECO:0000256" key="4">
    <source>
        <dbReference type="ARBA" id="ARBA00022989"/>
    </source>
</evidence>
<evidence type="ECO:0000313" key="8">
    <source>
        <dbReference type="Proteomes" id="UP000811844"/>
    </source>
</evidence>
<feature type="transmembrane region" description="Helical" evidence="6">
    <location>
        <begin position="209"/>
        <end position="227"/>
    </location>
</feature>
<keyword evidence="4 6" id="KW-1133">Transmembrane helix</keyword>
<dbReference type="PANTHER" id="PTHR30250">
    <property type="entry name" value="PST FAMILY PREDICTED COLANIC ACID TRANSPORTER"/>
    <property type="match status" value="1"/>
</dbReference>
<feature type="transmembrane region" description="Helical" evidence="6">
    <location>
        <begin position="277"/>
        <end position="305"/>
    </location>
</feature>
<proteinExistence type="predicted"/>
<feature type="transmembrane region" description="Helical" evidence="6">
    <location>
        <begin position="247"/>
        <end position="265"/>
    </location>
</feature>
<dbReference type="Proteomes" id="UP000811844">
    <property type="component" value="Unassembled WGS sequence"/>
</dbReference>
<name>A0ABS5I2F2_9GAMM</name>
<reference evidence="7 8" key="1">
    <citation type="submission" date="2020-02" db="EMBL/GenBank/DDBJ databases">
        <title>Shewanella WXL01 sp. nov., a marine bacterium isolated from green algae in Luhuitou Fringing Reef (Northern South China Sea).</title>
        <authorList>
            <person name="Wang X."/>
        </authorList>
    </citation>
    <scope>NUCLEOTIDE SEQUENCE [LARGE SCALE GENOMIC DNA]</scope>
    <source>
        <strain evidence="7 8">MCCC 1A01895</strain>
    </source>
</reference>
<accession>A0ABS5I2F2</accession>
<dbReference type="InterPro" id="IPR050833">
    <property type="entry name" value="Poly_Biosynth_Transport"/>
</dbReference>
<feature type="transmembrane region" description="Helical" evidence="6">
    <location>
        <begin position="161"/>
        <end position="179"/>
    </location>
</feature>
<organism evidence="7 8">
    <name type="scientific">Shewanella intestini</name>
    <dbReference type="NCBI Taxonomy" id="2017544"/>
    <lineage>
        <taxon>Bacteria</taxon>
        <taxon>Pseudomonadati</taxon>
        <taxon>Pseudomonadota</taxon>
        <taxon>Gammaproteobacteria</taxon>
        <taxon>Alteromonadales</taxon>
        <taxon>Shewanellaceae</taxon>
        <taxon>Shewanella</taxon>
    </lineage>
</organism>
<evidence type="ECO:0000256" key="1">
    <source>
        <dbReference type="ARBA" id="ARBA00004651"/>
    </source>
</evidence>
<dbReference type="Pfam" id="PF01943">
    <property type="entry name" value="Polysacc_synt"/>
    <property type="match status" value="1"/>
</dbReference>
<keyword evidence="3 6" id="KW-0812">Transmembrane</keyword>
<evidence type="ECO:0000256" key="5">
    <source>
        <dbReference type="ARBA" id="ARBA00023136"/>
    </source>
</evidence>
<feature type="transmembrane region" description="Helical" evidence="6">
    <location>
        <begin position="104"/>
        <end position="125"/>
    </location>
</feature>
<dbReference type="RefSeq" id="WP_153662744.1">
    <property type="nucleotide sequence ID" value="NZ_JAAIKR010000008.1"/>
</dbReference>